<dbReference type="InterPro" id="IPR004841">
    <property type="entry name" value="AA-permease/SLC12A_dom"/>
</dbReference>
<reference evidence="10" key="2">
    <citation type="submission" date="2021-01" db="EMBL/GenBank/DDBJ databases">
        <authorList>
            <person name="Schikora-Tamarit M.A."/>
        </authorList>
    </citation>
    <scope>NUCLEOTIDE SEQUENCE</scope>
    <source>
        <strain evidence="10">CBS6341</strain>
    </source>
</reference>
<dbReference type="FunFam" id="1.20.1740.10:FF:000017">
    <property type="entry name" value="Amino acid permease"/>
    <property type="match status" value="1"/>
</dbReference>
<dbReference type="GO" id="GO:0016020">
    <property type="term" value="C:membrane"/>
    <property type="evidence" value="ECO:0007669"/>
    <property type="project" value="UniProtKB-SubCell"/>
</dbReference>
<feature type="transmembrane region" description="Helical" evidence="8">
    <location>
        <begin position="193"/>
        <end position="213"/>
    </location>
</feature>
<evidence type="ECO:0000256" key="5">
    <source>
        <dbReference type="ARBA" id="ARBA00022970"/>
    </source>
</evidence>
<dbReference type="Gene3D" id="1.20.1740.10">
    <property type="entry name" value="Amino acid/polyamine transporter I"/>
    <property type="match status" value="1"/>
</dbReference>
<dbReference type="InterPro" id="IPR004762">
    <property type="entry name" value="Amino_acid_permease_fungi"/>
</dbReference>
<dbReference type="PANTHER" id="PTHR43341:SF17">
    <property type="entry name" value="GENERAL AMINO ACID PERMEASE AGP1-RELATED"/>
    <property type="match status" value="1"/>
</dbReference>
<comment type="caution">
    <text evidence="10">The sequence shown here is derived from an EMBL/GenBank/DDBJ whole genome shotgun (WGS) entry which is preliminary data.</text>
</comment>
<evidence type="ECO:0000313" key="10">
    <source>
        <dbReference type="EMBL" id="KAH3667801.1"/>
    </source>
</evidence>
<comment type="similarity">
    <text evidence="2">Belongs to the amino acid-polyamine-organocation (APC) superfamily. YAT (TC 2.A.3.10) family.</text>
</comment>
<feature type="transmembrane region" description="Helical" evidence="8">
    <location>
        <begin position="429"/>
        <end position="450"/>
    </location>
</feature>
<dbReference type="GO" id="GO:0015171">
    <property type="term" value="F:amino acid transmembrane transporter activity"/>
    <property type="evidence" value="ECO:0007669"/>
    <property type="project" value="TreeGrafter"/>
</dbReference>
<sequence length="585" mass="64269">MGKSSEAGISPAESSSIKSINEATVSTAIYNTSSGSRWQRFKDSFKRFEDDTDPSFSAEEKAEILKFRNEGEKLDKSISPRHMLMISIATGIGTGLLVGSGSSLREGGPAGLLIGIIVVGAMLVNVMEAAGELAVTYGDLTGGFNAYTTILVDSSFAFAVSWNYCIQWLCVMPLELVTATMLIKYWTDINADAWVCIFYVLIVTINFCGSAGYGEAEFLFNTAKTLMIIGFIILCIVLVCGGAGDKVYYGAKYWHNPGAFAYSFKGVCAVFVNTAFSLGCTEMLAFSAAEQKNPRRAIPSATKQVFYRIIFLFIIPLFLIGLLVPYNSSDLLGSSGASKTHSSPFVIAVSSVKVVPHIVNAVILLAVLSVGNSALFCASRTLQSLAEQGYAPKYFNYIDRTGKPLRALIFSSVIGLFSFIAAYEKQELVFDWLLSISGLSTLFTWTAIVISHVRFRAAFKVQGYSIAELGYVSKTGIYGSYFAIVINVLILIAQFWIALWPVGEDGKADANNFFQNYLGMVVALVMYFGHKLWTKNWKLCIPASDIDLLKGRRIFNADVIAQEVAEEQEKIKNSPLHYRIYRFWC</sequence>
<feature type="transmembrane region" description="Helical" evidence="8">
    <location>
        <begin position="83"/>
        <end position="104"/>
    </location>
</feature>
<evidence type="ECO:0000256" key="6">
    <source>
        <dbReference type="ARBA" id="ARBA00022989"/>
    </source>
</evidence>
<evidence type="ECO:0000256" key="3">
    <source>
        <dbReference type="ARBA" id="ARBA00022448"/>
    </source>
</evidence>
<comment type="subcellular location">
    <subcellularLocation>
        <location evidence="1">Membrane</location>
        <topology evidence="1">Multi-pass membrane protein</topology>
    </subcellularLocation>
</comment>
<evidence type="ECO:0000259" key="9">
    <source>
        <dbReference type="Pfam" id="PF00324"/>
    </source>
</evidence>
<reference evidence="10" key="1">
    <citation type="journal article" date="2021" name="Open Biol.">
        <title>Shared evolutionary footprints suggest mitochondrial oxidative damage underlies multiple complex I losses in fungi.</title>
        <authorList>
            <person name="Schikora-Tamarit M.A."/>
            <person name="Marcet-Houben M."/>
            <person name="Nosek J."/>
            <person name="Gabaldon T."/>
        </authorList>
    </citation>
    <scope>NUCLEOTIDE SEQUENCE</scope>
    <source>
        <strain evidence="10">CBS6341</strain>
    </source>
</reference>
<name>A0A9P8T6G6_9ASCO</name>
<keyword evidence="6 8" id="KW-1133">Transmembrane helix</keyword>
<accession>A0A9P8T6G6</accession>
<feature type="transmembrane region" description="Helical" evidence="8">
    <location>
        <begin position="110"/>
        <end position="130"/>
    </location>
</feature>
<dbReference type="OrthoDB" id="3900342at2759"/>
<dbReference type="Pfam" id="PF00324">
    <property type="entry name" value="AA_permease"/>
    <property type="match status" value="1"/>
</dbReference>
<gene>
    <name evidence="10" type="ORF">WICMUC_005201</name>
</gene>
<evidence type="ECO:0000256" key="2">
    <source>
        <dbReference type="ARBA" id="ARBA00006983"/>
    </source>
</evidence>
<dbReference type="NCBIfam" id="TIGR00913">
    <property type="entry name" value="2A0310"/>
    <property type="match status" value="1"/>
</dbReference>
<dbReference type="PIRSF" id="PIRSF006060">
    <property type="entry name" value="AA_transporter"/>
    <property type="match status" value="1"/>
</dbReference>
<evidence type="ECO:0000313" key="11">
    <source>
        <dbReference type="Proteomes" id="UP000769528"/>
    </source>
</evidence>
<keyword evidence="4 8" id="KW-0812">Transmembrane</keyword>
<keyword evidence="11" id="KW-1185">Reference proteome</keyword>
<evidence type="ECO:0000256" key="1">
    <source>
        <dbReference type="ARBA" id="ARBA00004141"/>
    </source>
</evidence>
<feature type="transmembrane region" description="Helical" evidence="8">
    <location>
        <begin position="305"/>
        <end position="326"/>
    </location>
</feature>
<dbReference type="EMBL" id="JAEUBF010001377">
    <property type="protein sequence ID" value="KAH3667801.1"/>
    <property type="molecule type" value="Genomic_DNA"/>
</dbReference>
<organism evidence="10 11">
    <name type="scientific">Wickerhamomyces mucosus</name>
    <dbReference type="NCBI Taxonomy" id="1378264"/>
    <lineage>
        <taxon>Eukaryota</taxon>
        <taxon>Fungi</taxon>
        <taxon>Dikarya</taxon>
        <taxon>Ascomycota</taxon>
        <taxon>Saccharomycotina</taxon>
        <taxon>Saccharomycetes</taxon>
        <taxon>Phaffomycetales</taxon>
        <taxon>Wickerhamomycetaceae</taxon>
        <taxon>Wickerhamomyces</taxon>
    </lineage>
</organism>
<evidence type="ECO:0000256" key="4">
    <source>
        <dbReference type="ARBA" id="ARBA00022692"/>
    </source>
</evidence>
<evidence type="ECO:0000256" key="8">
    <source>
        <dbReference type="SAM" id="Phobius"/>
    </source>
</evidence>
<dbReference type="Proteomes" id="UP000769528">
    <property type="component" value="Unassembled WGS sequence"/>
</dbReference>
<dbReference type="InterPro" id="IPR050524">
    <property type="entry name" value="APC_YAT"/>
</dbReference>
<keyword evidence="3" id="KW-0813">Transport</keyword>
<proteinExistence type="inferred from homology"/>
<feature type="transmembrane region" description="Helical" evidence="8">
    <location>
        <begin position="225"/>
        <end position="244"/>
    </location>
</feature>
<dbReference type="AlphaFoldDB" id="A0A9P8T6G6"/>
<keyword evidence="7 8" id="KW-0472">Membrane</keyword>
<feature type="transmembrane region" description="Helical" evidence="8">
    <location>
        <begin position="513"/>
        <end position="529"/>
    </location>
</feature>
<feature type="domain" description="Amino acid permease/ SLC12A" evidence="9">
    <location>
        <begin position="82"/>
        <end position="539"/>
    </location>
</feature>
<feature type="transmembrane region" description="Helical" evidence="8">
    <location>
        <begin position="481"/>
        <end position="501"/>
    </location>
</feature>
<protein>
    <recommendedName>
        <fullName evidence="9">Amino acid permease/ SLC12A domain-containing protein</fullName>
    </recommendedName>
</protein>
<feature type="transmembrane region" description="Helical" evidence="8">
    <location>
        <begin position="358"/>
        <end position="378"/>
    </location>
</feature>
<evidence type="ECO:0000256" key="7">
    <source>
        <dbReference type="ARBA" id="ARBA00023136"/>
    </source>
</evidence>
<dbReference type="PANTHER" id="PTHR43341">
    <property type="entry name" value="AMINO ACID PERMEASE"/>
    <property type="match status" value="1"/>
</dbReference>
<keyword evidence="5" id="KW-0029">Amino-acid transport</keyword>
<feature type="transmembrane region" description="Helical" evidence="8">
    <location>
        <begin position="405"/>
        <end position="423"/>
    </location>
</feature>